<feature type="region of interest" description="Disordered" evidence="1">
    <location>
        <begin position="587"/>
        <end position="674"/>
    </location>
</feature>
<feature type="region of interest" description="Disordered" evidence="1">
    <location>
        <begin position="470"/>
        <end position="498"/>
    </location>
</feature>
<organism evidence="2 3">
    <name type="scientific">Plectosphaerella cucumerina</name>
    <dbReference type="NCBI Taxonomy" id="40658"/>
    <lineage>
        <taxon>Eukaryota</taxon>
        <taxon>Fungi</taxon>
        <taxon>Dikarya</taxon>
        <taxon>Ascomycota</taxon>
        <taxon>Pezizomycotina</taxon>
        <taxon>Sordariomycetes</taxon>
        <taxon>Hypocreomycetidae</taxon>
        <taxon>Glomerellales</taxon>
        <taxon>Plectosphaerellaceae</taxon>
        <taxon>Plectosphaerella</taxon>
    </lineage>
</organism>
<keyword evidence="3" id="KW-1185">Reference proteome</keyword>
<feature type="compositionally biased region" description="Basic and acidic residues" evidence="1">
    <location>
        <begin position="641"/>
        <end position="670"/>
    </location>
</feature>
<dbReference type="Proteomes" id="UP000813385">
    <property type="component" value="Unassembled WGS sequence"/>
</dbReference>
<feature type="region of interest" description="Disordered" evidence="1">
    <location>
        <begin position="548"/>
        <end position="571"/>
    </location>
</feature>
<feature type="region of interest" description="Disordered" evidence="1">
    <location>
        <begin position="149"/>
        <end position="168"/>
    </location>
</feature>
<dbReference type="EMBL" id="JAGPXD010000005">
    <property type="protein sequence ID" value="KAH7354315.1"/>
    <property type="molecule type" value="Genomic_DNA"/>
</dbReference>
<dbReference type="OrthoDB" id="5204833at2759"/>
<comment type="caution">
    <text evidence="2">The sequence shown here is derived from an EMBL/GenBank/DDBJ whole genome shotgun (WGS) entry which is preliminary data.</text>
</comment>
<proteinExistence type="predicted"/>
<dbReference type="AlphaFoldDB" id="A0A8K0T9G1"/>
<feature type="compositionally biased region" description="Low complexity" evidence="1">
    <location>
        <begin position="425"/>
        <end position="437"/>
    </location>
</feature>
<feature type="compositionally biased region" description="Low complexity" evidence="1">
    <location>
        <begin position="489"/>
        <end position="498"/>
    </location>
</feature>
<feature type="compositionally biased region" description="Polar residues" evidence="1">
    <location>
        <begin position="90"/>
        <end position="111"/>
    </location>
</feature>
<gene>
    <name evidence="2" type="ORF">B0T11DRAFT_342424</name>
</gene>
<sequence>MSPPRRRSARLASASTPKPKAQSSLSSLAEQEEHSSPAPSPTTPASSAIKPPKSEMHPTKAHPSADGDSGTWLGFRSIKSADVSRGKTATDPQATPSKPSGMPSTPFTFNVSRQTDMGLSAPAQRIMDELRDDAARIKADLMAQRALDKQAEEATGRKFAKARGRSGRFSAAHMAEFKKMDSIENHPSSFRAQPGRFTPAKAGALKRSSSKADLDEAAAVQTTPKTTLKRTHSKADLHDTPSLQLKSALKRTASKNSLTDRPAAASSSVIKARGEASLSPSKMASGYAPESPSPVKRVRKQFEDDASTHRPVSRDGASSIPRPKSSGNDAPGVVRPNTSLASFLSPTKSNIIRPAPGTTPGQYPKLPTLGLTRSPSKPDLVAATAKPTPSKPLGTLTKSVSKPDLSSTAKPVGTLTKSVSKPDLSSAAAAKPTPSKPFGSLTRKTTELRNRVISPGRFEKVKSILKGARTASGNVQTAIPGPSTVSQTPAPKAAPKVAAAVPFTTPRRKLFKRVDFTPDTKGPARDNFGEVTYPNLDAVLGRIPKEDAADVASPTPGTSQRPLPEPPVVTEPVAAPGAFTFRSEQTMKFGSSPGQSSIRTVRPSLPLQDLPGSFPGEGMESPLPNVTDRRRSASKSPLKPTLEEGVPHGLTNEKRARADTLESHPNKENEAPAAPIFSHLAHGIGNEKRNRAHAAASHNSKLFKSPAKPMPTFAHGLSNKKRARATDDEGDADQEGADRGGKRRKAESGSASVPSANMKLPRTIATPSKVRAGSATPSSVKKRLGISMSRLNALAQPKRR</sequence>
<evidence type="ECO:0000256" key="1">
    <source>
        <dbReference type="SAM" id="MobiDB-lite"/>
    </source>
</evidence>
<protein>
    <recommendedName>
        <fullName evidence="4">Erythromycin esterase</fullName>
    </recommendedName>
</protein>
<accession>A0A8K0T9G1</accession>
<evidence type="ECO:0008006" key="4">
    <source>
        <dbReference type="Google" id="ProtNLM"/>
    </source>
</evidence>
<feature type="region of interest" description="Disordered" evidence="1">
    <location>
        <begin position="178"/>
        <end position="449"/>
    </location>
</feature>
<feature type="compositionally biased region" description="Polar residues" evidence="1">
    <location>
        <begin position="396"/>
        <end position="419"/>
    </location>
</feature>
<feature type="region of interest" description="Disordered" evidence="1">
    <location>
        <begin position="688"/>
        <end position="800"/>
    </location>
</feature>
<evidence type="ECO:0000313" key="3">
    <source>
        <dbReference type="Proteomes" id="UP000813385"/>
    </source>
</evidence>
<reference evidence="2" key="1">
    <citation type="journal article" date="2021" name="Nat. Commun.">
        <title>Genetic determinants of endophytism in the Arabidopsis root mycobiome.</title>
        <authorList>
            <person name="Mesny F."/>
            <person name="Miyauchi S."/>
            <person name="Thiergart T."/>
            <person name="Pickel B."/>
            <person name="Atanasova L."/>
            <person name="Karlsson M."/>
            <person name="Huettel B."/>
            <person name="Barry K.W."/>
            <person name="Haridas S."/>
            <person name="Chen C."/>
            <person name="Bauer D."/>
            <person name="Andreopoulos W."/>
            <person name="Pangilinan J."/>
            <person name="LaButti K."/>
            <person name="Riley R."/>
            <person name="Lipzen A."/>
            <person name="Clum A."/>
            <person name="Drula E."/>
            <person name="Henrissat B."/>
            <person name="Kohler A."/>
            <person name="Grigoriev I.V."/>
            <person name="Martin F.M."/>
            <person name="Hacquard S."/>
        </authorList>
    </citation>
    <scope>NUCLEOTIDE SEQUENCE</scope>
    <source>
        <strain evidence="2">MPI-CAGE-AT-0016</strain>
    </source>
</reference>
<feature type="compositionally biased region" description="Polar residues" evidence="1">
    <location>
        <begin position="254"/>
        <end position="269"/>
    </location>
</feature>
<feature type="compositionally biased region" description="Polar residues" evidence="1">
    <location>
        <begin position="587"/>
        <end position="599"/>
    </location>
</feature>
<evidence type="ECO:0000313" key="2">
    <source>
        <dbReference type="EMBL" id="KAH7354315.1"/>
    </source>
</evidence>
<feature type="compositionally biased region" description="Low complexity" evidence="1">
    <location>
        <begin position="10"/>
        <end position="29"/>
    </location>
</feature>
<feature type="compositionally biased region" description="Polar residues" evidence="1">
    <location>
        <begin position="336"/>
        <end position="350"/>
    </location>
</feature>
<feature type="compositionally biased region" description="Polar residues" evidence="1">
    <location>
        <begin position="471"/>
        <end position="488"/>
    </location>
</feature>
<feature type="region of interest" description="Disordered" evidence="1">
    <location>
        <begin position="1"/>
        <end position="111"/>
    </location>
</feature>
<name>A0A8K0T9G1_9PEZI</name>